<evidence type="ECO:0000313" key="1">
    <source>
        <dbReference type="EMBL" id="OWZ00760.1"/>
    </source>
</evidence>
<proteinExistence type="predicted"/>
<name>A0A225V8L6_9STRA</name>
<protein>
    <submittedName>
        <fullName evidence="1">Uncharacterized protein</fullName>
    </submittedName>
</protein>
<dbReference type="Proteomes" id="UP000198211">
    <property type="component" value="Unassembled WGS sequence"/>
</dbReference>
<organism evidence="1 2">
    <name type="scientific">Phytophthora megakarya</name>
    <dbReference type="NCBI Taxonomy" id="4795"/>
    <lineage>
        <taxon>Eukaryota</taxon>
        <taxon>Sar</taxon>
        <taxon>Stramenopiles</taxon>
        <taxon>Oomycota</taxon>
        <taxon>Peronosporomycetes</taxon>
        <taxon>Peronosporales</taxon>
        <taxon>Peronosporaceae</taxon>
        <taxon>Phytophthora</taxon>
    </lineage>
</organism>
<accession>A0A225V8L6</accession>
<comment type="caution">
    <text evidence="1">The sequence shown here is derived from an EMBL/GenBank/DDBJ whole genome shotgun (WGS) entry which is preliminary data.</text>
</comment>
<keyword evidence="2" id="KW-1185">Reference proteome</keyword>
<evidence type="ECO:0000313" key="2">
    <source>
        <dbReference type="Proteomes" id="UP000198211"/>
    </source>
</evidence>
<dbReference type="AlphaFoldDB" id="A0A225V8L6"/>
<gene>
    <name evidence="1" type="ORF">PHMEG_00027982</name>
</gene>
<reference evidence="2" key="1">
    <citation type="submission" date="2017-03" db="EMBL/GenBank/DDBJ databases">
        <title>Phytopthora megakarya and P. palmivora, two closely related causual agents of cacao black pod achieved similar genome size and gene model numbers by different mechanisms.</title>
        <authorList>
            <person name="Ali S."/>
            <person name="Shao J."/>
            <person name="Larry D.J."/>
            <person name="Kronmiller B."/>
            <person name="Shen D."/>
            <person name="Strem M.D."/>
            <person name="Melnick R.L."/>
            <person name="Guiltinan M.J."/>
            <person name="Tyler B.M."/>
            <person name="Meinhardt L.W."/>
            <person name="Bailey B.A."/>
        </authorList>
    </citation>
    <scope>NUCLEOTIDE SEQUENCE [LARGE SCALE GENOMIC DNA]</scope>
    <source>
        <strain evidence="2">zdho120</strain>
    </source>
</reference>
<sequence length="48" mass="5726">MTSRARWRKLKKLAEDYFVGEKELMKYLDKLDLGMDMKVTLVPVFALF</sequence>
<dbReference type="EMBL" id="NBNE01007348">
    <property type="protein sequence ID" value="OWZ00760.1"/>
    <property type="molecule type" value="Genomic_DNA"/>
</dbReference>